<name>A0ABZ0SQ61_9MICO</name>
<dbReference type="Proteomes" id="UP001323798">
    <property type="component" value="Chromosome"/>
</dbReference>
<organism evidence="1 2">
    <name type="scientific">Microbacterium rhizosphaerae</name>
    <dbReference type="NCBI Taxonomy" id="1678237"/>
    <lineage>
        <taxon>Bacteria</taxon>
        <taxon>Bacillati</taxon>
        <taxon>Actinomycetota</taxon>
        <taxon>Actinomycetes</taxon>
        <taxon>Micrococcales</taxon>
        <taxon>Microbacteriaceae</taxon>
        <taxon>Microbacterium</taxon>
    </lineage>
</organism>
<sequence>MPILRMLEAQRAASRIRVVFWNNDPTTTARYRGELAAHQLSGALARVDLVDCPRNIGGAARFVVARRLAQEGYAGPLIMLDDDQEVQADFIARLLGSWRPRGYCGVWAWRIHGDYWDRSEVEDGKPATYVGTGGSICDVGLLASRRVARRLPVAYHFLEDIWLSAQAIRSGYALYRAQVEYRFTDDDHGQWEMLARSKSDFFDVLRRPGVVPRP</sequence>
<gene>
    <name evidence="1" type="ORF">SM116_05815</name>
</gene>
<evidence type="ECO:0008006" key="3">
    <source>
        <dbReference type="Google" id="ProtNLM"/>
    </source>
</evidence>
<accession>A0ABZ0SQ61</accession>
<keyword evidence="2" id="KW-1185">Reference proteome</keyword>
<evidence type="ECO:0000313" key="1">
    <source>
        <dbReference type="EMBL" id="WPR90808.1"/>
    </source>
</evidence>
<evidence type="ECO:0000313" key="2">
    <source>
        <dbReference type="Proteomes" id="UP001323798"/>
    </source>
</evidence>
<dbReference type="RefSeq" id="WP_320943512.1">
    <property type="nucleotide sequence ID" value="NZ_BAABEU010000004.1"/>
</dbReference>
<proteinExistence type="predicted"/>
<dbReference type="InterPro" id="IPR029044">
    <property type="entry name" value="Nucleotide-diphossugar_trans"/>
</dbReference>
<reference evidence="1 2" key="1">
    <citation type="submission" date="2023-11" db="EMBL/GenBank/DDBJ databases">
        <title>Genome sequence of Microbacterium rhizosphaerae KACC 19337.</title>
        <authorList>
            <person name="Choi H."/>
            <person name="Kim S."/>
            <person name="Kim Y."/>
            <person name="Kwon S.-W."/>
            <person name="Heo J."/>
        </authorList>
    </citation>
    <scope>NUCLEOTIDE SEQUENCE [LARGE SCALE GENOMIC DNA]</scope>
    <source>
        <strain evidence="1 2">KACC 19337</strain>
    </source>
</reference>
<dbReference type="EMBL" id="CP139368">
    <property type="protein sequence ID" value="WPR90808.1"/>
    <property type="molecule type" value="Genomic_DNA"/>
</dbReference>
<dbReference type="SUPFAM" id="SSF53448">
    <property type="entry name" value="Nucleotide-diphospho-sugar transferases"/>
    <property type="match status" value="1"/>
</dbReference>
<protein>
    <recommendedName>
        <fullName evidence="3">Glycosyltransferase</fullName>
    </recommendedName>
</protein>